<keyword evidence="1" id="KW-1133">Transmembrane helix</keyword>
<keyword evidence="1" id="KW-0812">Transmembrane</keyword>
<accession>A0A8H5LJQ6</accession>
<evidence type="ECO:0000256" key="1">
    <source>
        <dbReference type="SAM" id="Phobius"/>
    </source>
</evidence>
<feature type="transmembrane region" description="Helical" evidence="1">
    <location>
        <begin position="199"/>
        <end position="229"/>
    </location>
</feature>
<dbReference type="Proteomes" id="UP000559027">
    <property type="component" value="Unassembled WGS sequence"/>
</dbReference>
<dbReference type="OrthoDB" id="269227at2759"/>
<sequence length="306" mass="34569">MRLLDFSDPDFVQQSEGYWFLGIILAGVDYGINITLLVICANFLRRRILEHRRDRLDPGQYRWDVISLCYVLVMFGFATSSMVLEIRVTEDAFVELRDLPGGPSFYLCKRVFGRITTLRAGYVTLVLCHCCAEGLLMWRCLIIYRSTTGCFCLYGHRIPLWSLVMIFPSGLFVASSVAGTILIIQVLDSSKLPPILVSAPWIVIWGAIAVASSWTLTGLIIGRIIAFCYGARKTTGSKSCIDVVIRLVFHGGSPRKVPFIGDDAFLVDADSGYLAFINNISYNERQDRFKRRTNLNEPQIYRRSYG</sequence>
<evidence type="ECO:0000313" key="2">
    <source>
        <dbReference type="EMBL" id="KAF5359603.1"/>
    </source>
</evidence>
<feature type="transmembrane region" description="Helical" evidence="1">
    <location>
        <begin position="65"/>
        <end position="84"/>
    </location>
</feature>
<organism evidence="2 3">
    <name type="scientific">Leucocoprinus leucothites</name>
    <dbReference type="NCBI Taxonomy" id="201217"/>
    <lineage>
        <taxon>Eukaryota</taxon>
        <taxon>Fungi</taxon>
        <taxon>Dikarya</taxon>
        <taxon>Basidiomycota</taxon>
        <taxon>Agaricomycotina</taxon>
        <taxon>Agaricomycetes</taxon>
        <taxon>Agaricomycetidae</taxon>
        <taxon>Agaricales</taxon>
        <taxon>Agaricineae</taxon>
        <taxon>Agaricaceae</taxon>
        <taxon>Leucocoprinus</taxon>
    </lineage>
</organism>
<keyword evidence="1" id="KW-0472">Membrane</keyword>
<gene>
    <name evidence="2" type="ORF">D9756_003100</name>
</gene>
<name>A0A8H5LJQ6_9AGAR</name>
<reference evidence="2 3" key="1">
    <citation type="journal article" date="2020" name="ISME J.">
        <title>Uncovering the hidden diversity of litter-decomposition mechanisms in mushroom-forming fungi.</title>
        <authorList>
            <person name="Floudas D."/>
            <person name="Bentzer J."/>
            <person name="Ahren D."/>
            <person name="Johansson T."/>
            <person name="Persson P."/>
            <person name="Tunlid A."/>
        </authorList>
    </citation>
    <scope>NUCLEOTIDE SEQUENCE [LARGE SCALE GENOMIC DNA]</scope>
    <source>
        <strain evidence="2 3">CBS 146.42</strain>
    </source>
</reference>
<dbReference type="EMBL" id="JAACJO010000004">
    <property type="protein sequence ID" value="KAF5359603.1"/>
    <property type="molecule type" value="Genomic_DNA"/>
</dbReference>
<comment type="caution">
    <text evidence="2">The sequence shown here is derived from an EMBL/GenBank/DDBJ whole genome shotgun (WGS) entry which is preliminary data.</text>
</comment>
<protein>
    <submittedName>
        <fullName evidence="2">Uncharacterized protein</fullName>
    </submittedName>
</protein>
<feature type="transmembrane region" description="Helical" evidence="1">
    <location>
        <begin position="163"/>
        <end position="187"/>
    </location>
</feature>
<feature type="transmembrane region" description="Helical" evidence="1">
    <location>
        <begin position="120"/>
        <end position="142"/>
    </location>
</feature>
<feature type="transmembrane region" description="Helical" evidence="1">
    <location>
        <begin position="20"/>
        <end position="44"/>
    </location>
</feature>
<proteinExistence type="predicted"/>
<dbReference type="AlphaFoldDB" id="A0A8H5LJQ6"/>
<evidence type="ECO:0000313" key="3">
    <source>
        <dbReference type="Proteomes" id="UP000559027"/>
    </source>
</evidence>
<keyword evidence="3" id="KW-1185">Reference proteome</keyword>